<sequence length="94" mass="10474">MSQSAYDNHLRKIRQPSKQNSQMIPTATQDTEISSVDQSTNNPSQASPQSLQMSSVNQSTCQHHPTVTPPDESMRSFEFCEPHTLVVMLQAAEL</sequence>
<dbReference type="AlphaFoldDB" id="A0A5B0PP24"/>
<proteinExistence type="predicted"/>
<organism evidence="2 3">
    <name type="scientific">Puccinia graminis f. sp. tritici</name>
    <dbReference type="NCBI Taxonomy" id="56615"/>
    <lineage>
        <taxon>Eukaryota</taxon>
        <taxon>Fungi</taxon>
        <taxon>Dikarya</taxon>
        <taxon>Basidiomycota</taxon>
        <taxon>Pucciniomycotina</taxon>
        <taxon>Pucciniomycetes</taxon>
        <taxon>Pucciniales</taxon>
        <taxon>Pucciniaceae</taxon>
        <taxon>Puccinia</taxon>
    </lineage>
</organism>
<evidence type="ECO:0000313" key="2">
    <source>
        <dbReference type="EMBL" id="KAA1102696.1"/>
    </source>
</evidence>
<protein>
    <submittedName>
        <fullName evidence="2">Uncharacterized protein</fullName>
    </submittedName>
</protein>
<dbReference type="Proteomes" id="UP000325313">
    <property type="component" value="Unassembled WGS sequence"/>
</dbReference>
<comment type="caution">
    <text evidence="2">The sequence shown here is derived from an EMBL/GenBank/DDBJ whole genome shotgun (WGS) entry which is preliminary data.</text>
</comment>
<feature type="region of interest" description="Disordered" evidence="1">
    <location>
        <begin position="1"/>
        <end position="75"/>
    </location>
</feature>
<evidence type="ECO:0000313" key="3">
    <source>
        <dbReference type="Proteomes" id="UP000325313"/>
    </source>
</evidence>
<name>A0A5B0PP24_PUCGR</name>
<accession>A0A5B0PP24</accession>
<dbReference type="EMBL" id="VDEP01000337">
    <property type="protein sequence ID" value="KAA1102696.1"/>
    <property type="molecule type" value="Genomic_DNA"/>
</dbReference>
<gene>
    <name evidence="2" type="ORF">PGTUg99_032091</name>
</gene>
<feature type="compositionally biased region" description="Polar residues" evidence="1">
    <location>
        <begin position="16"/>
        <end position="65"/>
    </location>
</feature>
<evidence type="ECO:0000256" key="1">
    <source>
        <dbReference type="SAM" id="MobiDB-lite"/>
    </source>
</evidence>
<reference evidence="2 3" key="1">
    <citation type="submission" date="2019-05" db="EMBL/GenBank/DDBJ databases">
        <title>Emergence of the Ug99 lineage of the wheat stem rust pathogen through somatic hybridization.</title>
        <authorList>
            <person name="Li F."/>
            <person name="Upadhyaya N.M."/>
            <person name="Sperschneider J."/>
            <person name="Matny O."/>
            <person name="Nguyen-Phuc H."/>
            <person name="Mago R."/>
            <person name="Raley C."/>
            <person name="Miller M.E."/>
            <person name="Silverstein K.A.T."/>
            <person name="Henningsen E."/>
            <person name="Hirsch C.D."/>
            <person name="Visser B."/>
            <person name="Pretorius Z.A."/>
            <person name="Steffenson B.J."/>
            <person name="Schwessinger B."/>
            <person name="Dodds P.N."/>
            <person name="Figueroa M."/>
        </authorList>
    </citation>
    <scope>NUCLEOTIDE SEQUENCE [LARGE SCALE GENOMIC DNA]</scope>
    <source>
        <strain evidence="2 3">Ug99</strain>
    </source>
</reference>